<protein>
    <submittedName>
        <fullName evidence="1">Uncharacterized protein</fullName>
    </submittedName>
</protein>
<dbReference type="Proteomes" id="UP001417504">
    <property type="component" value="Unassembled WGS sequence"/>
</dbReference>
<proteinExistence type="predicted"/>
<name>A0AAP0HPZ1_9MAGN</name>
<organism evidence="1 2">
    <name type="scientific">Stephania japonica</name>
    <dbReference type="NCBI Taxonomy" id="461633"/>
    <lineage>
        <taxon>Eukaryota</taxon>
        <taxon>Viridiplantae</taxon>
        <taxon>Streptophyta</taxon>
        <taxon>Embryophyta</taxon>
        <taxon>Tracheophyta</taxon>
        <taxon>Spermatophyta</taxon>
        <taxon>Magnoliopsida</taxon>
        <taxon>Ranunculales</taxon>
        <taxon>Menispermaceae</taxon>
        <taxon>Menispermoideae</taxon>
        <taxon>Cissampelideae</taxon>
        <taxon>Stephania</taxon>
    </lineage>
</organism>
<keyword evidence="2" id="KW-1185">Reference proteome</keyword>
<reference evidence="1 2" key="1">
    <citation type="submission" date="2024-01" db="EMBL/GenBank/DDBJ databases">
        <title>Genome assemblies of Stephania.</title>
        <authorList>
            <person name="Yang L."/>
        </authorList>
    </citation>
    <scope>NUCLEOTIDE SEQUENCE [LARGE SCALE GENOMIC DNA]</scope>
    <source>
        <strain evidence="1">QJT</strain>
        <tissue evidence="1">Leaf</tissue>
    </source>
</reference>
<gene>
    <name evidence="1" type="ORF">Sjap_022545</name>
</gene>
<evidence type="ECO:0000313" key="1">
    <source>
        <dbReference type="EMBL" id="KAK9097048.1"/>
    </source>
</evidence>
<sequence>MREDSESIVGQRSHFTFLEFLFRFLFSDKVWSQSCSRLHVDDAPVVEICFSLVGMSLVSYCYLCFLFEGCPPICQGFFWVVPSFSSPLFVP</sequence>
<comment type="caution">
    <text evidence="1">The sequence shown here is derived from an EMBL/GenBank/DDBJ whole genome shotgun (WGS) entry which is preliminary data.</text>
</comment>
<dbReference type="EMBL" id="JBBNAE010000009">
    <property type="protein sequence ID" value="KAK9097048.1"/>
    <property type="molecule type" value="Genomic_DNA"/>
</dbReference>
<evidence type="ECO:0000313" key="2">
    <source>
        <dbReference type="Proteomes" id="UP001417504"/>
    </source>
</evidence>
<accession>A0AAP0HPZ1</accession>
<dbReference type="AlphaFoldDB" id="A0AAP0HPZ1"/>